<feature type="region of interest" description="Disordered" evidence="10">
    <location>
        <begin position="483"/>
        <end position="505"/>
    </location>
</feature>
<feature type="transmembrane region" description="Helical" evidence="9">
    <location>
        <begin position="435"/>
        <end position="457"/>
    </location>
</feature>
<dbReference type="PANTHER" id="PTHR30330">
    <property type="entry name" value="AGSS FAMILY TRANSPORTER, SODIUM-ALANINE"/>
    <property type="match status" value="1"/>
</dbReference>
<dbReference type="InterPro" id="IPR001463">
    <property type="entry name" value="Na/Ala_symport"/>
</dbReference>
<dbReference type="eggNOG" id="COG1115">
    <property type="taxonomic scope" value="Bacteria"/>
</dbReference>
<dbReference type="RefSeq" id="WP_077403875.1">
    <property type="nucleotide sequence ID" value="NZ_CP019650.1"/>
</dbReference>
<protein>
    <submittedName>
        <fullName evidence="11">Sodium:alanine symporter family protein</fullName>
    </submittedName>
</protein>
<evidence type="ECO:0000256" key="3">
    <source>
        <dbReference type="ARBA" id="ARBA00022448"/>
    </source>
</evidence>
<feature type="transmembrane region" description="Helical" evidence="9">
    <location>
        <begin position="225"/>
        <end position="246"/>
    </location>
</feature>
<name>A0A1Q2M599_9GAMM</name>
<comment type="subcellular location">
    <subcellularLocation>
        <location evidence="9">Cell inner membrane</location>
        <topology evidence="9">Multi-pass membrane protein</topology>
    </subcellularLocation>
    <subcellularLocation>
        <location evidence="1">Cell membrane</location>
        <topology evidence="1">Multi-pass membrane protein</topology>
    </subcellularLocation>
</comment>
<dbReference type="GO" id="GO:0005886">
    <property type="term" value="C:plasma membrane"/>
    <property type="evidence" value="ECO:0007669"/>
    <property type="project" value="UniProtKB-SubCell"/>
</dbReference>
<keyword evidence="9" id="KW-0997">Cell inner membrane</keyword>
<feature type="compositionally biased region" description="Low complexity" evidence="10">
    <location>
        <begin position="485"/>
        <end position="497"/>
    </location>
</feature>
<feature type="transmembrane region" description="Helical" evidence="9">
    <location>
        <begin position="160"/>
        <end position="180"/>
    </location>
</feature>
<sequence>MQALSDFFHSVISIGNQITWGGVGGIWWIGILIAALLPAGLYFTVRTGFVQIRGFVHMIRVMAHSFHKESDDSISSFQAFATSAAARVGTGNIAGVAVAITAGGPGAVFWMWVVALVGMATSLIENTLAQTFKETGDEPGTFRGGPAYYIDKGLGRNWKWLSVAFSIFLVICFGFFFNAVQANAMADAVREAWGINPLLIGCVIAVMAGVIVFGGIHSIGRFAGIVVPIMALCYIAIAFAIVVLNIERLPEVFGLIIGSAFGAQEMGAGAFGAVIANGIKRGLFSNEAGMGSSPNVGAAADVKHPVVQGYVQMASVFLDTMMICTSTASIILLSGVEYAGVVEGVTLTQAALASEVGPWGNGFLAIALLFFAFTSIIANYYYAETNIFYLWHTRVSIFCYRALYICFILFGAWVAQSGSSDNFSLLWNMADMSMGFMASANLLAILLLSGVALKVFADYEAQLRRGIKEPVFDAREHNIPGVELSVWSPNSSPDSSPAGKPKHPN</sequence>
<evidence type="ECO:0000256" key="9">
    <source>
        <dbReference type="RuleBase" id="RU363064"/>
    </source>
</evidence>
<keyword evidence="4" id="KW-1003">Cell membrane</keyword>
<evidence type="ECO:0000256" key="8">
    <source>
        <dbReference type="ARBA" id="ARBA00023136"/>
    </source>
</evidence>
<feature type="transmembrane region" description="Helical" evidence="9">
    <location>
        <begin position="192"/>
        <end position="213"/>
    </location>
</feature>
<evidence type="ECO:0000256" key="4">
    <source>
        <dbReference type="ARBA" id="ARBA00022475"/>
    </source>
</evidence>
<dbReference type="FunFam" id="1.20.1740.10:FF:000004">
    <property type="entry name" value="Sodium:alanine symporter family protein"/>
    <property type="match status" value="1"/>
</dbReference>
<evidence type="ECO:0000313" key="11">
    <source>
        <dbReference type="EMBL" id="AQQ67820.1"/>
    </source>
</evidence>
<keyword evidence="6 9" id="KW-0769">Symport</keyword>
<evidence type="ECO:0000313" key="12">
    <source>
        <dbReference type="Proteomes" id="UP000188219"/>
    </source>
</evidence>
<keyword evidence="5 9" id="KW-0812">Transmembrane</keyword>
<evidence type="ECO:0000256" key="2">
    <source>
        <dbReference type="ARBA" id="ARBA00009261"/>
    </source>
</evidence>
<feature type="transmembrane region" description="Helical" evidence="9">
    <location>
        <begin position="252"/>
        <end position="276"/>
    </location>
</feature>
<keyword evidence="12" id="KW-1185">Reference proteome</keyword>
<feature type="transmembrane region" description="Helical" evidence="9">
    <location>
        <begin position="395"/>
        <end position="415"/>
    </location>
</feature>
<comment type="similarity">
    <text evidence="2 9">Belongs to the alanine or glycine:cation symporter (AGCS) (TC 2.A.25) family.</text>
</comment>
<dbReference type="Proteomes" id="UP000188219">
    <property type="component" value="Chromosome"/>
</dbReference>
<dbReference type="Gene3D" id="1.20.1740.10">
    <property type="entry name" value="Amino acid/polyamine transporter I"/>
    <property type="match status" value="1"/>
</dbReference>
<evidence type="ECO:0000256" key="10">
    <source>
        <dbReference type="SAM" id="MobiDB-lite"/>
    </source>
</evidence>
<dbReference type="NCBIfam" id="TIGR00835">
    <property type="entry name" value="agcS"/>
    <property type="match status" value="1"/>
</dbReference>
<keyword evidence="8 9" id="KW-0472">Membrane</keyword>
<dbReference type="AlphaFoldDB" id="A0A1Q2M599"/>
<evidence type="ECO:0000256" key="7">
    <source>
        <dbReference type="ARBA" id="ARBA00022989"/>
    </source>
</evidence>
<reference evidence="11" key="1">
    <citation type="submission" date="2017-02" db="EMBL/GenBank/DDBJ databases">
        <title>Genome of Microbulbifer agarilyticus GP101.</title>
        <authorList>
            <person name="Jung J."/>
            <person name="Bae S.S."/>
            <person name="Baek K."/>
        </authorList>
    </citation>
    <scope>NUCLEOTIDE SEQUENCE [LARGE SCALE GENOMIC DNA]</scope>
    <source>
        <strain evidence="11">GP101</strain>
    </source>
</reference>
<proteinExistence type="inferred from homology"/>
<evidence type="ECO:0000256" key="6">
    <source>
        <dbReference type="ARBA" id="ARBA00022847"/>
    </source>
</evidence>
<organism evidence="11 12">
    <name type="scientific">Microbulbifer agarilyticus</name>
    <dbReference type="NCBI Taxonomy" id="260552"/>
    <lineage>
        <taxon>Bacteria</taxon>
        <taxon>Pseudomonadati</taxon>
        <taxon>Pseudomonadota</taxon>
        <taxon>Gammaproteobacteria</taxon>
        <taxon>Cellvibrionales</taxon>
        <taxon>Microbulbiferaceae</taxon>
        <taxon>Microbulbifer</taxon>
    </lineage>
</organism>
<dbReference type="PRINTS" id="PR00175">
    <property type="entry name" value="NAALASMPORT"/>
</dbReference>
<dbReference type="GO" id="GO:0005283">
    <property type="term" value="F:amino acid:sodium symporter activity"/>
    <property type="evidence" value="ECO:0007669"/>
    <property type="project" value="InterPro"/>
</dbReference>
<accession>A0A1Q2M599</accession>
<dbReference type="EMBL" id="CP019650">
    <property type="protein sequence ID" value="AQQ67820.1"/>
    <property type="molecule type" value="Genomic_DNA"/>
</dbReference>
<dbReference type="PROSITE" id="PS00873">
    <property type="entry name" value="NA_ALANINE_SYMP"/>
    <property type="match status" value="1"/>
</dbReference>
<evidence type="ECO:0000256" key="1">
    <source>
        <dbReference type="ARBA" id="ARBA00004651"/>
    </source>
</evidence>
<keyword evidence="7 9" id="KW-1133">Transmembrane helix</keyword>
<dbReference type="STRING" id="260552.Mag101_09330"/>
<dbReference type="PANTHER" id="PTHR30330:SF1">
    <property type="entry name" value="AMINO-ACID CARRIER PROTEIN ALST"/>
    <property type="match status" value="1"/>
</dbReference>
<dbReference type="OrthoDB" id="9806926at2"/>
<keyword evidence="3 9" id="KW-0813">Transport</keyword>
<evidence type="ECO:0000256" key="5">
    <source>
        <dbReference type="ARBA" id="ARBA00022692"/>
    </source>
</evidence>
<feature type="transmembrane region" description="Helical" evidence="9">
    <location>
        <begin position="25"/>
        <end position="45"/>
    </location>
</feature>
<dbReference type="Pfam" id="PF01235">
    <property type="entry name" value="Na_Ala_symp"/>
    <property type="match status" value="1"/>
</dbReference>
<gene>
    <name evidence="11" type="ORF">Mag101_09330</name>
</gene>
<dbReference type="KEGG" id="maga:Mag101_09330"/>
<feature type="transmembrane region" description="Helical" evidence="9">
    <location>
        <begin position="359"/>
        <end position="383"/>
    </location>
</feature>